<dbReference type="PROSITE" id="PS51704">
    <property type="entry name" value="GP_PDE"/>
    <property type="match status" value="1"/>
</dbReference>
<evidence type="ECO:0000313" key="7">
    <source>
        <dbReference type="Proteomes" id="UP000307173"/>
    </source>
</evidence>
<dbReference type="GO" id="GO:0008081">
    <property type="term" value="F:phosphoric diester hydrolase activity"/>
    <property type="evidence" value="ECO:0007669"/>
    <property type="project" value="InterPro"/>
</dbReference>
<reference evidence="6 7" key="1">
    <citation type="journal article" date="2019" name="Front. Genet.">
        <title>Whole-Genome Sequencing of the Opportunistic Yeast Pathogen Candida inconspicua Uncovers Its Hybrid Origin.</title>
        <authorList>
            <person name="Mixao V."/>
            <person name="Hansen A.P."/>
            <person name="Saus E."/>
            <person name="Boekhout T."/>
            <person name="Lass-Florl C."/>
            <person name="Gabaldon T."/>
        </authorList>
    </citation>
    <scope>NUCLEOTIDE SEQUENCE [LARGE SCALE GENOMIC DNA]</scope>
    <source>
        <strain evidence="6 7">CBS 180</strain>
    </source>
</reference>
<comment type="caution">
    <text evidence="6">The sequence shown here is derived from an EMBL/GenBank/DDBJ whole genome shotgun (WGS) entry which is preliminary data.</text>
</comment>
<evidence type="ECO:0000259" key="5">
    <source>
        <dbReference type="PROSITE" id="PS51704"/>
    </source>
</evidence>
<dbReference type="InterPro" id="IPR057506">
    <property type="entry name" value="C2_GPCPD1"/>
</dbReference>
<dbReference type="STRING" id="52247.A0A4V4NFC0"/>
<keyword evidence="1" id="KW-0677">Repeat</keyword>
<dbReference type="Proteomes" id="UP000307173">
    <property type="component" value="Unassembled WGS sequence"/>
</dbReference>
<dbReference type="Pfam" id="PF12796">
    <property type="entry name" value="Ank_2"/>
    <property type="match status" value="2"/>
</dbReference>
<dbReference type="SUPFAM" id="SSF51695">
    <property type="entry name" value="PLC-like phosphodiesterases"/>
    <property type="match status" value="1"/>
</dbReference>
<evidence type="ECO:0000313" key="6">
    <source>
        <dbReference type="EMBL" id="TID17637.1"/>
    </source>
</evidence>
<dbReference type="PROSITE" id="PS50088">
    <property type="entry name" value="ANK_REPEAT"/>
    <property type="match status" value="2"/>
</dbReference>
<dbReference type="InterPro" id="IPR036770">
    <property type="entry name" value="Ankyrin_rpt-contain_sf"/>
</dbReference>
<gene>
    <name evidence="6" type="ORF">CANINC_004003</name>
</gene>
<dbReference type="Pfam" id="PF25329">
    <property type="entry name" value="C2_GDE1"/>
    <property type="match status" value="1"/>
</dbReference>
<proteinExistence type="predicted"/>
<name>A0A4V4NFC0_9ASCO</name>
<evidence type="ECO:0000256" key="2">
    <source>
        <dbReference type="ARBA" id="ARBA00023043"/>
    </source>
</evidence>
<evidence type="ECO:0000256" key="1">
    <source>
        <dbReference type="ARBA" id="ARBA00022737"/>
    </source>
</evidence>
<dbReference type="PANTHER" id="PTHR24198">
    <property type="entry name" value="ANKYRIN REPEAT AND PROTEIN KINASE DOMAIN-CONTAINING PROTEIN"/>
    <property type="match status" value="1"/>
</dbReference>
<feature type="domain" description="GP-PDE" evidence="5">
    <location>
        <begin position="740"/>
        <end position="1035"/>
    </location>
</feature>
<sequence>MKFGKYLAARQLEFPEYSSYFMNYKQLKKLINALINQDDELTLQDKKGSFFFKVERELEKVNSFYIEKEAELRLKLELLIEKKNTSLKDFKLSKDSITFISLYDGFKKFSKDLDRLNQFVELNETGFIKVLKKWDKRSKSKTKELYLTTTVNVQPIFHKNQIVELSDLVANNLIQLEALNNGDKNFMIYEESSKHSATSGDATISDQLYTDFYEITLQNANLPPNEQLQKLNEWYNQIMQKLNISTKKFTFSKIFMLLISNLQIPNESIQKFFEFFNEFIDLNFIDDINGRTCLIEASTCLHDREEIFKICINSNIDPLIKDFNGRTCLHYLSENGRNDLILLLLNHLKMNNEELLRKLIDMQDNDAITPLLLAIINNHDETVKILLEFNANAFPMQDESKPLYLPLNVACKFGNSVIVQLLLRKFGSAERAKEEKLLIKKSQSNAEGLLPLHIVASSGNANLVPLLLEYGADINQIDRLNKWSSIFYAVLSNDSIMAQTLIHYGADFRLEDEEGFDPLYYAIWEGNTDVFNILLNSMSTSKIPVVRKSRRKSVDKPQSVLNNISVTDTNTIIDLNNLDMIPELSLPPPIIPLRKYGHNFLEKKIFLKLSFLTNRFSINLNPNIFMTSIPGRITINNNDQIPKNLMLPILDTENKVTFQLDSIDDENFEVDFQLFPTFGTRLLAKATLTSSILKSQYPGLGVKDIGFLELPLFDIRLNTIGSLKFTYEIIYPYSGKPLEISMYDTYWKLASSEEDEAKNKNATASSTSFVTSSSLKGEYYKIQICLLNDGTPIVSPKTFVEIFENVQLPIVNFTYPQLASIIYKNESNLENVKNQLKCLTTNNIKAFKELIPHIYLPLDEFLSLTDPSLSLNLEIYYPSLYELSNSLLKEFAYMPTCKSDTINNTLNYFIDTILNDIFHHVRDLRSEHLHRNRQFIFSSNNSHVCTILNWKQPNFPVFFNLNGIKFDKSFNKFVECTSNGLIFEKPLLQNAKPENDFTANTNKILIDNIDSINKDSIEYTNLLDYDDKLTRSIKLAINYALSNNLLGIIVPETILNLSPEIVKSIRLKGLILVASKNTDITHFEIEDLKGVLQSDMKNLEIDGDISVNGIKYADVITFTDSIEV</sequence>
<dbReference type="GO" id="GO:0006629">
    <property type="term" value="P:lipid metabolic process"/>
    <property type="evidence" value="ECO:0007669"/>
    <property type="project" value="InterPro"/>
</dbReference>
<dbReference type="CDD" id="cd14483">
    <property type="entry name" value="SPX_PHO81_NUC-2_like"/>
    <property type="match status" value="1"/>
</dbReference>
<evidence type="ECO:0008006" key="8">
    <source>
        <dbReference type="Google" id="ProtNLM"/>
    </source>
</evidence>
<dbReference type="InterPro" id="IPR030395">
    <property type="entry name" value="GP_PDE_dom"/>
</dbReference>
<dbReference type="Gene3D" id="3.20.20.190">
    <property type="entry name" value="Phosphatidylinositol (PI) phosphodiesterase"/>
    <property type="match status" value="1"/>
</dbReference>
<organism evidence="6 7">
    <name type="scientific">Pichia inconspicua</name>
    <dbReference type="NCBI Taxonomy" id="52247"/>
    <lineage>
        <taxon>Eukaryota</taxon>
        <taxon>Fungi</taxon>
        <taxon>Dikarya</taxon>
        <taxon>Ascomycota</taxon>
        <taxon>Saccharomycotina</taxon>
        <taxon>Pichiomycetes</taxon>
        <taxon>Pichiales</taxon>
        <taxon>Pichiaceae</taxon>
        <taxon>Pichia</taxon>
    </lineage>
</organism>
<dbReference type="OrthoDB" id="1577640at2759"/>
<dbReference type="Pfam" id="PF03105">
    <property type="entry name" value="SPX"/>
    <property type="match status" value="1"/>
</dbReference>
<feature type="domain" description="SPX" evidence="4">
    <location>
        <begin position="1"/>
        <end position="148"/>
    </location>
</feature>
<dbReference type="EMBL" id="SELW01000624">
    <property type="protein sequence ID" value="TID17637.1"/>
    <property type="molecule type" value="Genomic_DNA"/>
</dbReference>
<dbReference type="PROSITE" id="PS50297">
    <property type="entry name" value="ANK_REP_REGION"/>
    <property type="match status" value="2"/>
</dbReference>
<dbReference type="PROSITE" id="PS51382">
    <property type="entry name" value="SPX"/>
    <property type="match status" value="1"/>
</dbReference>
<accession>A0A4V4NFC0</accession>
<protein>
    <recommendedName>
        <fullName evidence="8">SPX domain-containing protein</fullName>
    </recommendedName>
</protein>
<dbReference type="AlphaFoldDB" id="A0A4V4NFC0"/>
<dbReference type="Gene3D" id="1.25.40.20">
    <property type="entry name" value="Ankyrin repeat-containing domain"/>
    <property type="match status" value="2"/>
</dbReference>
<dbReference type="SMART" id="SM00248">
    <property type="entry name" value="ANK"/>
    <property type="match status" value="7"/>
</dbReference>
<dbReference type="InterPro" id="IPR004331">
    <property type="entry name" value="SPX_dom"/>
</dbReference>
<keyword evidence="2 3" id="KW-0040">ANK repeat</keyword>
<keyword evidence="7" id="KW-1185">Reference proteome</keyword>
<dbReference type="SUPFAM" id="SSF48403">
    <property type="entry name" value="Ankyrin repeat"/>
    <property type="match status" value="1"/>
</dbReference>
<feature type="repeat" description="ANK" evidence="3">
    <location>
        <begin position="447"/>
        <end position="479"/>
    </location>
</feature>
<evidence type="ECO:0000259" key="4">
    <source>
        <dbReference type="PROSITE" id="PS51382"/>
    </source>
</evidence>
<dbReference type="PANTHER" id="PTHR24198:SF165">
    <property type="entry name" value="ANKYRIN REPEAT-CONTAINING PROTEIN-RELATED"/>
    <property type="match status" value="1"/>
</dbReference>
<dbReference type="InterPro" id="IPR017946">
    <property type="entry name" value="PLC-like_Pdiesterase_TIM-brl"/>
</dbReference>
<dbReference type="InterPro" id="IPR002110">
    <property type="entry name" value="Ankyrin_rpt"/>
</dbReference>
<evidence type="ECO:0000256" key="3">
    <source>
        <dbReference type="PROSITE-ProRule" id="PRU00023"/>
    </source>
</evidence>
<feature type="repeat" description="ANK" evidence="3">
    <location>
        <begin position="366"/>
        <end position="398"/>
    </location>
</feature>